<evidence type="ECO:0000313" key="1">
    <source>
        <dbReference type="EMBL" id="KGM18445.1"/>
    </source>
</evidence>
<organism evidence="1 2">
    <name type="scientific">Corynebacterium auriscanis</name>
    <dbReference type="NCBI Taxonomy" id="99807"/>
    <lineage>
        <taxon>Bacteria</taxon>
        <taxon>Bacillati</taxon>
        <taxon>Actinomycetota</taxon>
        <taxon>Actinomycetes</taxon>
        <taxon>Mycobacteriales</taxon>
        <taxon>Corynebacteriaceae</taxon>
        <taxon>Corynebacterium</taxon>
    </lineage>
</organism>
<name>A0A0A2DH14_9CORY</name>
<accession>A0A0A2DH14</accession>
<sequence>MIRVLVVQARGRKEDSVSDKTELTKIQFHPDAPRPRFMWQADLPTTWVYLDTHPEASVRQAEIIAENYIPGHRFKRAEQKLIIRQLESAIIAARKAKALLTLILPGVNEAGEPSAATLILRWYDSSPDMSSMATIKRAFEKKSAVMEEATTTKGSAYVMTAETTKTGPLDNRRDAYHRQAFIPLAGTTWTLVASGTTPDPDSDAVMKDAISRLVNSIKAYPESYGERLPDVETLGEDEQTVQTESVGEQVVEAQNHETQTDSVAKTSVNDTDYTFLANVDGGELTRE</sequence>
<gene>
    <name evidence="1" type="ORF">MA47_07615</name>
</gene>
<dbReference type="EMBL" id="JRVJ01000012">
    <property type="protein sequence ID" value="KGM18445.1"/>
    <property type="molecule type" value="Genomic_DNA"/>
</dbReference>
<proteinExistence type="predicted"/>
<protein>
    <submittedName>
        <fullName evidence="1">Uncharacterized protein</fullName>
    </submittedName>
</protein>
<dbReference type="AlphaFoldDB" id="A0A0A2DH14"/>
<keyword evidence="2" id="KW-1185">Reference proteome</keyword>
<reference evidence="1 2" key="1">
    <citation type="submission" date="2014-10" db="EMBL/GenBank/DDBJ databases">
        <title>Whole Genome sequence of Corynebacterium auriscanis strain CIP 106629.</title>
        <authorList>
            <person name="Hassan S.S."/>
            <person name="Jamal S.B."/>
            <person name="Tiwari S."/>
            <person name="Oliveira L.D.C."/>
            <person name="Souza F."/>
            <person name="Mariano D.C."/>
            <person name="Almeida S."/>
            <person name="Dorella F."/>
            <person name="Pereira F."/>
            <person name="Carvalho A."/>
            <person name="Leal C.A."/>
            <person name="Soares S.D.C."/>
            <person name="Figueiredo H.C."/>
            <person name="Silva A."/>
            <person name="Azevedo V.A."/>
        </authorList>
    </citation>
    <scope>NUCLEOTIDE SEQUENCE [LARGE SCALE GENOMIC DNA]</scope>
    <source>
        <strain evidence="1 2">CIP 106629</strain>
    </source>
</reference>
<comment type="caution">
    <text evidence="1">The sequence shown here is derived from an EMBL/GenBank/DDBJ whole genome shotgun (WGS) entry which is preliminary data.</text>
</comment>
<evidence type="ECO:0000313" key="2">
    <source>
        <dbReference type="Proteomes" id="UP000030145"/>
    </source>
</evidence>
<dbReference type="Proteomes" id="UP000030145">
    <property type="component" value="Unassembled WGS sequence"/>
</dbReference>